<dbReference type="OrthoDB" id="9807209at2"/>
<name>A0A1V6LRR2_9FLAO</name>
<gene>
    <name evidence="1" type="ORF">BUL40_07155</name>
</gene>
<proteinExistence type="predicted"/>
<accession>A0A1V6LRR2</accession>
<evidence type="ECO:0000313" key="2">
    <source>
        <dbReference type="Proteomes" id="UP000191680"/>
    </source>
</evidence>
<dbReference type="Pfam" id="PF13692">
    <property type="entry name" value="Glyco_trans_1_4"/>
    <property type="match status" value="1"/>
</dbReference>
<sequence length="410" mass="47585">MDKILIVGYVWPEPDTTAAGERMMQLLELFLTHNFEVHFATTAAKTEYSANLEALGVHYQAIALNSDTFDSYLQQLNPHVVVFDRYMLEEQFGWRVREQCPDALRILNTEDLHSLREARQIAHKKKNPFKLQDWYTHPKTQREIGSIYRCDLTLLVSEYEMQLLQQEIGIQPDYLLHLPFLLNPRTQEKPVYDRRKDLITFGNGKHAPNVDSITYLKHEIWPLLRQKLPKDTKLHVYGAYLPQQVKEWHNPKEGFMVHGWVKDLKDKVQQARLVLAPLRFGAGIKGKLSLGMECGTPSVTTKIGIEGMGDPNNWPGVVANTLKEFVDETIRFYQDEKLWKEAQEKGFQFLKNHFDKALQSQKFLNTLHNIQENIVSHRAKNIIGNLLHSNSLNATKYMGKWITEKNKGNH</sequence>
<dbReference type="Proteomes" id="UP000191680">
    <property type="component" value="Unassembled WGS sequence"/>
</dbReference>
<keyword evidence="2" id="KW-1185">Reference proteome</keyword>
<organism evidence="1 2">
    <name type="scientific">Croceivirga radicis</name>
    <dbReference type="NCBI Taxonomy" id="1929488"/>
    <lineage>
        <taxon>Bacteria</taxon>
        <taxon>Pseudomonadati</taxon>
        <taxon>Bacteroidota</taxon>
        <taxon>Flavobacteriia</taxon>
        <taxon>Flavobacteriales</taxon>
        <taxon>Flavobacteriaceae</taxon>
        <taxon>Croceivirga</taxon>
    </lineage>
</organism>
<dbReference type="AlphaFoldDB" id="A0A1V6LRR2"/>
<dbReference type="SUPFAM" id="SSF53756">
    <property type="entry name" value="UDP-Glycosyltransferase/glycogen phosphorylase"/>
    <property type="match status" value="1"/>
</dbReference>
<dbReference type="GO" id="GO:0016740">
    <property type="term" value="F:transferase activity"/>
    <property type="evidence" value="ECO:0007669"/>
    <property type="project" value="UniProtKB-KW"/>
</dbReference>
<dbReference type="EMBL" id="MTBC01000004">
    <property type="protein sequence ID" value="OQD42864.1"/>
    <property type="molecule type" value="Genomic_DNA"/>
</dbReference>
<evidence type="ECO:0000313" key="1">
    <source>
        <dbReference type="EMBL" id="OQD42864.1"/>
    </source>
</evidence>
<dbReference type="Gene3D" id="3.40.50.2000">
    <property type="entry name" value="Glycogen Phosphorylase B"/>
    <property type="match status" value="1"/>
</dbReference>
<comment type="caution">
    <text evidence="1">The sequence shown here is derived from an EMBL/GenBank/DDBJ whole genome shotgun (WGS) entry which is preliminary data.</text>
</comment>
<reference evidence="1 2" key="1">
    <citation type="submission" date="2016-12" db="EMBL/GenBank/DDBJ databases">
        <authorList>
            <person name="Song W.-J."/>
            <person name="Kurnit D.M."/>
        </authorList>
    </citation>
    <scope>NUCLEOTIDE SEQUENCE [LARGE SCALE GENOMIC DNA]</scope>
    <source>
        <strain evidence="1 2">HSG9</strain>
    </source>
</reference>
<protein>
    <submittedName>
        <fullName evidence="1">Glycosyltransferase</fullName>
    </submittedName>
</protein>
<dbReference type="RefSeq" id="WP_080318677.1">
    <property type="nucleotide sequence ID" value="NZ_MTBC01000004.1"/>
</dbReference>
<keyword evidence="1" id="KW-0808">Transferase</keyword>